<keyword evidence="6 8" id="KW-0472">Membrane</keyword>
<evidence type="ECO:0000313" key="10">
    <source>
        <dbReference type="EMBL" id="JAC72448.1"/>
    </source>
</evidence>
<accession>A0A061RKC2</accession>
<dbReference type="AlphaFoldDB" id="A0A061RKC2"/>
<dbReference type="SUPFAM" id="SSF103481">
    <property type="entry name" value="Multidrug resistance efflux transporter EmrE"/>
    <property type="match status" value="1"/>
</dbReference>
<comment type="subcellular location">
    <subcellularLocation>
        <location evidence="1">Cell membrane</location>
        <topology evidence="1">Multi-pass membrane protein</topology>
    </subcellularLocation>
</comment>
<dbReference type="PANTHER" id="PTHR42920">
    <property type="entry name" value="OS03G0707200 PROTEIN-RELATED"/>
    <property type="match status" value="1"/>
</dbReference>
<evidence type="ECO:0000256" key="6">
    <source>
        <dbReference type="ARBA" id="ARBA00023136"/>
    </source>
</evidence>
<dbReference type="InterPro" id="IPR051258">
    <property type="entry name" value="Diverse_Substrate_Transporter"/>
</dbReference>
<feature type="transmembrane region" description="Helical" evidence="8">
    <location>
        <begin position="148"/>
        <end position="166"/>
    </location>
</feature>
<evidence type="ECO:0000256" key="4">
    <source>
        <dbReference type="ARBA" id="ARBA00022692"/>
    </source>
</evidence>
<evidence type="ECO:0000256" key="7">
    <source>
        <dbReference type="SAM" id="MobiDB-lite"/>
    </source>
</evidence>
<evidence type="ECO:0000256" key="2">
    <source>
        <dbReference type="ARBA" id="ARBA00007635"/>
    </source>
</evidence>
<sequence>MVSGIATKKISFDVACCSVRTGYSVTLPRAFLETASSGWSRRVCARQNYSLSKQSVKLFTRNQIDKHFKSGRLMRSVETQLPRLLNCSRGDYDYSSRDSETNSSTFTAEATKGKPDVYPDETDNEIELELENTTEALQATEQPPQSQWFHVGTFALVAVAFLWGTYTPVLRFLYANPGAPSPSMLTATRGILGSLILGLSSLLVRQPVLPPSDDARAPSGSQPPAEQDPEQDPAAKFEAVSRPGGPIGWLKGLMSSTTDRLWLAAAEMGTWNFLGTALQAIGLEYTTATRAAFIIQSTALFTPLISSLAGERLTQGTLMGCSAAMMGTLLVTAEHSGSPVTQAVEAASICEGCRAGRRATPPRFPCLYQAEGRGQEEHPAKGAGGASQGLHSRLRWWTAVGRRAAQLGRGGQRGRRQWSALVSGFLCDSIPAAASCGRLL</sequence>
<name>A0A061RKC2_9CHLO</name>
<keyword evidence="3" id="KW-1003">Cell membrane</keyword>
<reference evidence="10" key="1">
    <citation type="submission" date="2014-05" db="EMBL/GenBank/DDBJ databases">
        <title>The transcriptome of the halophilic microalga Tetraselmis sp. GSL018 isolated from the Great Salt Lake, Utah.</title>
        <authorList>
            <person name="Jinkerson R.E."/>
            <person name="D'Adamo S."/>
            <person name="Posewitz M.C."/>
        </authorList>
    </citation>
    <scope>NUCLEOTIDE SEQUENCE</scope>
    <source>
        <strain evidence="10">GSL018</strain>
    </source>
</reference>
<gene>
    <name evidence="10" type="ORF">TSPGSL018_31319</name>
</gene>
<keyword evidence="5 8" id="KW-1133">Transmembrane helix</keyword>
<protein>
    <recommendedName>
        <fullName evidence="9">EamA domain-containing protein</fullName>
    </recommendedName>
</protein>
<feature type="domain" description="EamA" evidence="9">
    <location>
        <begin position="246"/>
        <end position="332"/>
    </location>
</feature>
<evidence type="ECO:0000256" key="1">
    <source>
        <dbReference type="ARBA" id="ARBA00004651"/>
    </source>
</evidence>
<comment type="similarity">
    <text evidence="2">Belongs to the drug/metabolite transporter (DMT) superfamily. Plant drug/metabolite exporter (P-DME) (TC 2.A.7.4) family.</text>
</comment>
<dbReference type="GO" id="GO:0005886">
    <property type="term" value="C:plasma membrane"/>
    <property type="evidence" value="ECO:0007669"/>
    <property type="project" value="UniProtKB-SubCell"/>
</dbReference>
<dbReference type="InterPro" id="IPR037185">
    <property type="entry name" value="EmrE-like"/>
</dbReference>
<evidence type="ECO:0000256" key="5">
    <source>
        <dbReference type="ARBA" id="ARBA00022989"/>
    </source>
</evidence>
<feature type="region of interest" description="Disordered" evidence="7">
    <location>
        <begin position="93"/>
        <end position="118"/>
    </location>
</feature>
<evidence type="ECO:0000256" key="3">
    <source>
        <dbReference type="ARBA" id="ARBA00022475"/>
    </source>
</evidence>
<dbReference type="PANTHER" id="PTHR42920:SF23">
    <property type="entry name" value="EAMA DOMAIN-CONTAINING PROTEIN"/>
    <property type="match status" value="1"/>
</dbReference>
<dbReference type="Pfam" id="PF00892">
    <property type="entry name" value="EamA"/>
    <property type="match status" value="1"/>
</dbReference>
<keyword evidence="4 8" id="KW-0812">Transmembrane</keyword>
<feature type="region of interest" description="Disordered" evidence="7">
    <location>
        <begin position="210"/>
        <end position="243"/>
    </location>
</feature>
<proteinExistence type="inferred from homology"/>
<organism evidence="10">
    <name type="scientific">Tetraselmis sp. GSL018</name>
    <dbReference type="NCBI Taxonomy" id="582737"/>
    <lineage>
        <taxon>Eukaryota</taxon>
        <taxon>Viridiplantae</taxon>
        <taxon>Chlorophyta</taxon>
        <taxon>core chlorophytes</taxon>
        <taxon>Chlorodendrophyceae</taxon>
        <taxon>Chlorodendrales</taxon>
        <taxon>Chlorodendraceae</taxon>
        <taxon>Tetraselmis</taxon>
    </lineage>
</organism>
<evidence type="ECO:0000256" key="8">
    <source>
        <dbReference type="SAM" id="Phobius"/>
    </source>
</evidence>
<dbReference type="InterPro" id="IPR000620">
    <property type="entry name" value="EamA_dom"/>
</dbReference>
<evidence type="ECO:0000259" key="9">
    <source>
        <dbReference type="Pfam" id="PF00892"/>
    </source>
</evidence>
<dbReference type="EMBL" id="GBEZ01013548">
    <property type="protein sequence ID" value="JAC72448.1"/>
    <property type="molecule type" value="Transcribed_RNA"/>
</dbReference>